<organism evidence="2 3">
    <name type="scientific">Rangifer tarandus platyrhynchus</name>
    <name type="common">Svalbard reindeer</name>
    <dbReference type="NCBI Taxonomy" id="3082113"/>
    <lineage>
        <taxon>Eukaryota</taxon>
        <taxon>Metazoa</taxon>
        <taxon>Chordata</taxon>
        <taxon>Craniata</taxon>
        <taxon>Vertebrata</taxon>
        <taxon>Euteleostomi</taxon>
        <taxon>Mammalia</taxon>
        <taxon>Eutheria</taxon>
        <taxon>Laurasiatheria</taxon>
        <taxon>Artiodactyla</taxon>
        <taxon>Ruminantia</taxon>
        <taxon>Pecora</taxon>
        <taxon>Cervidae</taxon>
        <taxon>Odocoileinae</taxon>
        <taxon>Rangifer</taxon>
    </lineage>
</organism>
<dbReference type="PANTHER" id="PTHR22796:SF6">
    <property type="entry name" value="INTERFERON-INDUCED VERY LARGE GTPASE 1-RELATED"/>
    <property type="match status" value="1"/>
</dbReference>
<name>A0ABN8XXS5_RANTA</name>
<dbReference type="Pfam" id="PF25974">
    <property type="entry name" value="URGCP_9th"/>
    <property type="match status" value="1"/>
</dbReference>
<dbReference type="Proteomes" id="UP001176941">
    <property type="component" value="Chromosome 10"/>
</dbReference>
<reference evidence="2" key="1">
    <citation type="submission" date="2023-04" db="EMBL/GenBank/DDBJ databases">
        <authorList>
            <consortium name="ELIXIR-Norway"/>
        </authorList>
    </citation>
    <scope>NUCLEOTIDE SEQUENCE [LARGE SCALE GENOMIC DNA]</scope>
</reference>
<dbReference type="EMBL" id="OX459946">
    <property type="protein sequence ID" value="CAI9153132.1"/>
    <property type="molecule type" value="Genomic_DNA"/>
</dbReference>
<proteinExistence type="predicted"/>
<sequence length="113" mass="13598">MPMSKLETIYNYWTWELRRHVQKLQDQLINQIQNGKIQTFETYTLEAPVTQIYKAIKQKLEKYFNEDPDSEVLVQWKGNFENKLITLREALILDGQRKVKELFSFKKKSRKTG</sequence>
<dbReference type="PANTHER" id="PTHR22796">
    <property type="entry name" value="URG4-RELATED"/>
    <property type="match status" value="1"/>
</dbReference>
<evidence type="ECO:0000313" key="3">
    <source>
        <dbReference type="Proteomes" id="UP001176941"/>
    </source>
</evidence>
<dbReference type="InterPro" id="IPR058641">
    <property type="entry name" value="GVIN1_dom"/>
</dbReference>
<accession>A0ABN8XXS5</accession>
<keyword evidence="3" id="KW-1185">Reference proteome</keyword>
<gene>
    <name evidence="2" type="ORF">MRATA1EN1_LOCUS2094</name>
</gene>
<feature type="domain" description="Interferon-induced very large GTPase 1" evidence="1">
    <location>
        <begin position="3"/>
        <end position="108"/>
    </location>
</feature>
<evidence type="ECO:0000259" key="1">
    <source>
        <dbReference type="Pfam" id="PF25974"/>
    </source>
</evidence>
<protein>
    <recommendedName>
        <fullName evidence="1">Interferon-induced very large GTPase 1 domain-containing protein</fullName>
    </recommendedName>
</protein>
<evidence type="ECO:0000313" key="2">
    <source>
        <dbReference type="EMBL" id="CAI9153132.1"/>
    </source>
</evidence>